<name>A3LQX2_PICST</name>
<dbReference type="Proteomes" id="UP000002258">
    <property type="component" value="Chromosome 3"/>
</dbReference>
<evidence type="ECO:0000313" key="2">
    <source>
        <dbReference type="Proteomes" id="UP000002258"/>
    </source>
</evidence>
<protein>
    <submittedName>
        <fullName evidence="1">Uncharacterized protein</fullName>
    </submittedName>
</protein>
<sequence>MSIKVSVPLTVSEILTLDKFINHIEATAFGNHYTDDDNPLICCPPSSAQYNKRQPWEEMQFQLSEYNSLIDKGITIVKMKGSRDTRTERFAFKFNGTEEVGVLIKFDDDEYNLIFPDQTEYEIMSGRRSFLDDC</sequence>
<dbReference type="InParanoid" id="A3LQX2"/>
<dbReference type="HOGENOM" id="CLU_1896982_0_0_1"/>
<proteinExistence type="predicted"/>
<dbReference type="RefSeq" id="XP_001383662.2">
    <property type="nucleotide sequence ID" value="XM_001383625.1"/>
</dbReference>
<gene>
    <name evidence="1" type="ORF">PICST_30480</name>
</gene>
<dbReference type="KEGG" id="pic:PICST_30480"/>
<keyword evidence="2" id="KW-1185">Reference proteome</keyword>
<evidence type="ECO:0000313" key="1">
    <source>
        <dbReference type="EMBL" id="ABN65633.2"/>
    </source>
</evidence>
<reference evidence="1 2" key="1">
    <citation type="journal article" date="2007" name="Nat. Biotechnol.">
        <title>Genome sequence of the lignocellulose-bioconverting and xylose-fermenting yeast Pichia stipitis.</title>
        <authorList>
            <person name="Jeffries T.W."/>
            <person name="Grigoriev I.V."/>
            <person name="Grimwood J."/>
            <person name="Laplaza J.M."/>
            <person name="Aerts A."/>
            <person name="Salamov A."/>
            <person name="Schmutz J."/>
            <person name="Lindquist E."/>
            <person name="Dehal P."/>
            <person name="Shapiro H."/>
            <person name="Jin Y.S."/>
            <person name="Passoth V."/>
            <person name="Richardson P.M."/>
        </authorList>
    </citation>
    <scope>NUCLEOTIDE SEQUENCE [LARGE SCALE GENOMIC DNA]</scope>
    <source>
        <strain evidence="2">ATCC 58785 / CBS 6054 / NBRC 10063 / NRRL Y-11545</strain>
    </source>
</reference>
<organism evidence="1 2">
    <name type="scientific">Scheffersomyces stipitis (strain ATCC 58785 / CBS 6054 / NBRC 10063 / NRRL Y-11545)</name>
    <name type="common">Yeast</name>
    <name type="synonym">Pichia stipitis</name>
    <dbReference type="NCBI Taxonomy" id="322104"/>
    <lineage>
        <taxon>Eukaryota</taxon>
        <taxon>Fungi</taxon>
        <taxon>Dikarya</taxon>
        <taxon>Ascomycota</taxon>
        <taxon>Saccharomycotina</taxon>
        <taxon>Pichiomycetes</taxon>
        <taxon>Debaryomycetaceae</taxon>
        <taxon>Scheffersomyces</taxon>
    </lineage>
</organism>
<dbReference type="AlphaFoldDB" id="A3LQX2"/>
<dbReference type="GeneID" id="4837910"/>
<accession>A3LQX2</accession>
<dbReference type="EMBL" id="CP000497">
    <property type="protein sequence ID" value="ABN65633.2"/>
    <property type="molecule type" value="Genomic_DNA"/>
</dbReference>